<dbReference type="PANTHER" id="PTHR35910">
    <property type="entry name" value="2EXR DOMAIN-CONTAINING PROTEIN"/>
    <property type="match status" value="1"/>
</dbReference>
<evidence type="ECO:0000256" key="1">
    <source>
        <dbReference type="SAM" id="MobiDB-lite"/>
    </source>
</evidence>
<evidence type="ECO:0000313" key="3">
    <source>
        <dbReference type="EMBL" id="CAI6092329.1"/>
    </source>
</evidence>
<feature type="domain" description="2EXR" evidence="2">
    <location>
        <begin position="47"/>
        <end position="167"/>
    </location>
</feature>
<reference evidence="3" key="1">
    <citation type="submission" date="2023-01" db="EMBL/GenBank/DDBJ databases">
        <authorList>
            <person name="Piombo E."/>
        </authorList>
    </citation>
    <scope>NUCLEOTIDE SEQUENCE</scope>
</reference>
<dbReference type="Proteomes" id="UP001160390">
    <property type="component" value="Unassembled WGS sequence"/>
</dbReference>
<feature type="compositionally biased region" description="Polar residues" evidence="1">
    <location>
        <begin position="89"/>
        <end position="101"/>
    </location>
</feature>
<organism evidence="3 4">
    <name type="scientific">Clonostachys chloroleuca</name>
    <dbReference type="NCBI Taxonomy" id="1926264"/>
    <lineage>
        <taxon>Eukaryota</taxon>
        <taxon>Fungi</taxon>
        <taxon>Dikarya</taxon>
        <taxon>Ascomycota</taxon>
        <taxon>Pezizomycotina</taxon>
        <taxon>Sordariomycetes</taxon>
        <taxon>Hypocreomycetidae</taxon>
        <taxon>Hypocreales</taxon>
        <taxon>Bionectriaceae</taxon>
        <taxon>Clonostachys</taxon>
    </lineage>
</organism>
<name>A0AA35M947_9HYPO</name>
<sequence>MAGFYQANAEVRQANAPDEAHFNILNTEIFPMEADCLDQSESPLTEFHQFSRFPTEIQLRILELTQSPKTKRLVTIDVNKAPRAEEDSQSPSPQNSLYTESNDLGNVISGARYRVTLPQPPRGSILLQICRKSREIALRRYRIRLPMNPGNPKNNEYLYIDPENDTLYLDRFFLPPSALVGFFHDLRAYDKQGSGLWNLAINTQLGYGLGLLGFITPEKLHPAEVRSFKQSLTTLKHVWFIHLLERGNRYKDQPPTQSVTGLGSFSIHAVPLFTEASEFHLMPSDPRLLKPSDFQLPRFSCSLTAKCAKWESMETTFGMTAENGSLPQREISYVIAVDTRGDPDHTCCSQCREQAVRSISSLENYLARMGIQAQSQVGSLEETENGQEVWVGGFWVFPRDVFDGQEPQHAGEHSYPMNFVDLSSRSPALGVFDLPKGSNRMTT</sequence>
<keyword evidence="4" id="KW-1185">Reference proteome</keyword>
<dbReference type="InterPro" id="IPR045518">
    <property type="entry name" value="2EXR"/>
</dbReference>
<comment type="caution">
    <text evidence="3">The sequence shown here is derived from an EMBL/GenBank/DDBJ whole genome shotgun (WGS) entry which is preliminary data.</text>
</comment>
<proteinExistence type="predicted"/>
<gene>
    <name evidence="3" type="ORF">CCHLO57077_00016632</name>
</gene>
<dbReference type="EMBL" id="CABFNP030001199">
    <property type="protein sequence ID" value="CAI6092329.1"/>
    <property type="molecule type" value="Genomic_DNA"/>
</dbReference>
<evidence type="ECO:0000313" key="4">
    <source>
        <dbReference type="Proteomes" id="UP001160390"/>
    </source>
</evidence>
<protein>
    <recommendedName>
        <fullName evidence="2">2EXR domain-containing protein</fullName>
    </recommendedName>
</protein>
<feature type="region of interest" description="Disordered" evidence="1">
    <location>
        <begin position="79"/>
        <end position="101"/>
    </location>
</feature>
<dbReference type="PANTHER" id="PTHR35910:SF1">
    <property type="entry name" value="2EXR DOMAIN-CONTAINING PROTEIN"/>
    <property type="match status" value="1"/>
</dbReference>
<evidence type="ECO:0000259" key="2">
    <source>
        <dbReference type="Pfam" id="PF20150"/>
    </source>
</evidence>
<dbReference type="AlphaFoldDB" id="A0AA35M947"/>
<dbReference type="Pfam" id="PF20150">
    <property type="entry name" value="2EXR"/>
    <property type="match status" value="1"/>
</dbReference>
<accession>A0AA35M947</accession>